<feature type="active site" description="Proton donor" evidence="5">
    <location>
        <position position="130"/>
    </location>
</feature>
<evidence type="ECO:0000256" key="4">
    <source>
        <dbReference type="ARBA" id="ARBA00019595"/>
    </source>
</evidence>
<dbReference type="PANTHER" id="PTHR21047:SF2">
    <property type="entry name" value="THYMIDINE DIPHOSPHO-4-KETO-RHAMNOSE 3,5-EPIMERASE"/>
    <property type="match status" value="1"/>
</dbReference>
<comment type="function">
    <text evidence="2 7">Catalyzes the epimerization of the C3' and C5'positions of dTDP-6-deoxy-D-xylo-4-hexulose, forming dTDP-6-deoxy-L-lyxo-4-hexulose.</text>
</comment>
<dbReference type="Gene3D" id="2.60.120.10">
    <property type="entry name" value="Jelly Rolls"/>
    <property type="match status" value="1"/>
</dbReference>
<protein>
    <recommendedName>
        <fullName evidence="4 7">dTDP-4-dehydrorhamnose 3,5-epimerase</fullName>
        <ecNumber evidence="3 7">5.1.3.13</ecNumber>
    </recommendedName>
    <alternativeName>
        <fullName evidence="7">Thymidine diphospho-4-keto-rhamnose 3,5-epimerase</fullName>
    </alternativeName>
</protein>
<feature type="active site" description="Proton acceptor" evidence="5">
    <location>
        <position position="61"/>
    </location>
</feature>
<dbReference type="OrthoDB" id="9800680at2"/>
<dbReference type="GO" id="GO:0019305">
    <property type="term" value="P:dTDP-rhamnose biosynthetic process"/>
    <property type="evidence" value="ECO:0007669"/>
    <property type="project" value="UniProtKB-UniRule"/>
</dbReference>
<dbReference type="PANTHER" id="PTHR21047">
    <property type="entry name" value="DTDP-6-DEOXY-D-GLUCOSE-3,5 EPIMERASE"/>
    <property type="match status" value="1"/>
</dbReference>
<dbReference type="InterPro" id="IPR011051">
    <property type="entry name" value="RmlC_Cupin_sf"/>
</dbReference>
<accession>I1DWC8</accession>
<proteinExistence type="inferred from homology"/>
<dbReference type="CDD" id="cd00438">
    <property type="entry name" value="cupin_RmlC"/>
    <property type="match status" value="1"/>
</dbReference>
<dbReference type="NCBIfam" id="TIGR01221">
    <property type="entry name" value="rmlC"/>
    <property type="match status" value="1"/>
</dbReference>
<comment type="caution">
    <text evidence="8">The sequence shown here is derived from an EMBL/GenBank/DDBJ whole genome shotgun (WGS) entry which is preliminary data.</text>
</comment>
<dbReference type="UniPathway" id="UPA00124"/>
<dbReference type="Proteomes" id="UP000004374">
    <property type="component" value="Unassembled WGS sequence"/>
</dbReference>
<comment type="catalytic activity">
    <reaction evidence="1 7">
        <text>dTDP-4-dehydro-6-deoxy-alpha-D-glucose = dTDP-4-dehydro-beta-L-rhamnose</text>
        <dbReference type="Rhea" id="RHEA:16969"/>
        <dbReference type="ChEBI" id="CHEBI:57649"/>
        <dbReference type="ChEBI" id="CHEBI:62830"/>
        <dbReference type="EC" id="5.1.3.13"/>
    </reaction>
</comment>
<name>I1DWC8_9GAMM</name>
<organism evidence="8 9">
    <name type="scientific">Rheinheimera nanhaiensis E407-8</name>
    <dbReference type="NCBI Taxonomy" id="562729"/>
    <lineage>
        <taxon>Bacteria</taxon>
        <taxon>Pseudomonadati</taxon>
        <taxon>Pseudomonadota</taxon>
        <taxon>Gammaproteobacteria</taxon>
        <taxon>Chromatiales</taxon>
        <taxon>Chromatiaceae</taxon>
        <taxon>Rheinheimera</taxon>
    </lineage>
</organism>
<dbReference type="Pfam" id="PF00908">
    <property type="entry name" value="dTDP_sugar_isom"/>
    <property type="match status" value="1"/>
</dbReference>
<dbReference type="GO" id="GO:0005829">
    <property type="term" value="C:cytosol"/>
    <property type="evidence" value="ECO:0007669"/>
    <property type="project" value="TreeGrafter"/>
</dbReference>
<dbReference type="STRING" id="562729.RNAN_1328"/>
<dbReference type="EC" id="5.1.3.13" evidence="3 7"/>
<dbReference type="EMBL" id="BAFK01000006">
    <property type="protein sequence ID" value="GAB58356.1"/>
    <property type="molecule type" value="Genomic_DNA"/>
</dbReference>
<evidence type="ECO:0000256" key="3">
    <source>
        <dbReference type="ARBA" id="ARBA00012098"/>
    </source>
</evidence>
<keyword evidence="7 8" id="KW-0413">Isomerase</keyword>
<evidence type="ECO:0000256" key="1">
    <source>
        <dbReference type="ARBA" id="ARBA00001298"/>
    </source>
</evidence>
<gene>
    <name evidence="8" type="primary">rfbC</name>
    <name evidence="8" type="ORF">RNAN_1328</name>
</gene>
<evidence type="ECO:0000256" key="7">
    <source>
        <dbReference type="RuleBase" id="RU364069"/>
    </source>
</evidence>
<dbReference type="GO" id="GO:0008830">
    <property type="term" value="F:dTDP-4-dehydrorhamnose 3,5-epimerase activity"/>
    <property type="evidence" value="ECO:0007669"/>
    <property type="project" value="UniProtKB-UniRule"/>
</dbReference>
<comment type="pathway">
    <text evidence="7">Carbohydrate biosynthesis; dTDP-L-rhamnose biosynthesis.</text>
</comment>
<dbReference type="RefSeq" id="WP_008219967.1">
    <property type="nucleotide sequence ID" value="NZ_BAFK01000006.1"/>
</dbReference>
<dbReference type="InterPro" id="IPR000888">
    <property type="entry name" value="RmlC-like"/>
</dbReference>
<sequence>MNIINTPLAGCVLLEPKRFSDKRGFFQEMFRAADYSAAGINTPLVQDNWSRSVKGVLRGMHFQRNHAQGKLISVLRGEIFDVAVDIRPGSATFGQWHGEYLSEHQPRQLWLPPGFAHGFLVLSDVADVLYKTSQYYQASDEGSFIWNDADLAIAWPVMPKLLSDKDAAAPGFKQALR</sequence>
<evidence type="ECO:0000256" key="6">
    <source>
        <dbReference type="PIRSR" id="PIRSR600888-3"/>
    </source>
</evidence>
<reference evidence="8 9" key="1">
    <citation type="journal article" date="2012" name="J. Bacteriol.">
        <title>Genome Sequence of the Protease-Producing Bacterium Rheinheimera nanhaiensis E407-8T, Isolated from Deep-Sea Sediment of the South China Sea.</title>
        <authorList>
            <person name="Zhang X.-Y."/>
            <person name="Zhang Y.-J."/>
            <person name="Qin Q.-L."/>
            <person name="Xie B.-B."/>
            <person name="Chen X.-L."/>
            <person name="Zhou B.-C."/>
            <person name="Zhang Y.-Z."/>
        </authorList>
    </citation>
    <scope>NUCLEOTIDE SEQUENCE [LARGE SCALE GENOMIC DNA]</scope>
    <source>
        <strain evidence="8 9">E407-8</strain>
    </source>
</reference>
<dbReference type="AlphaFoldDB" id="I1DWC8"/>
<keyword evidence="9" id="KW-1185">Reference proteome</keyword>
<comment type="subunit">
    <text evidence="7">Homodimer.</text>
</comment>
<evidence type="ECO:0000313" key="9">
    <source>
        <dbReference type="Proteomes" id="UP000004374"/>
    </source>
</evidence>
<dbReference type="GO" id="GO:0000271">
    <property type="term" value="P:polysaccharide biosynthetic process"/>
    <property type="evidence" value="ECO:0007669"/>
    <property type="project" value="TreeGrafter"/>
</dbReference>
<feature type="site" description="Participates in a stacking interaction with the thymidine ring of dTDP-4-oxo-6-deoxyglucose" evidence="6">
    <location>
        <position position="136"/>
    </location>
</feature>
<evidence type="ECO:0000256" key="5">
    <source>
        <dbReference type="PIRSR" id="PIRSR600888-1"/>
    </source>
</evidence>
<dbReference type="SUPFAM" id="SSF51182">
    <property type="entry name" value="RmlC-like cupins"/>
    <property type="match status" value="1"/>
</dbReference>
<evidence type="ECO:0000313" key="8">
    <source>
        <dbReference type="EMBL" id="GAB58356.1"/>
    </source>
</evidence>
<comment type="similarity">
    <text evidence="7">Belongs to the dTDP-4-dehydrorhamnose 3,5-epimerase family.</text>
</comment>
<dbReference type="InterPro" id="IPR014710">
    <property type="entry name" value="RmlC-like_jellyroll"/>
</dbReference>
<evidence type="ECO:0000256" key="2">
    <source>
        <dbReference type="ARBA" id="ARBA00001997"/>
    </source>
</evidence>